<dbReference type="KEGG" id="fpn:ABE65_001750"/>
<dbReference type="EMBL" id="CP015378">
    <property type="protein sequence ID" value="ANC75632.1"/>
    <property type="molecule type" value="Genomic_DNA"/>
</dbReference>
<name>A0A160IK49_9BACL</name>
<accession>A0A160IK49</accession>
<dbReference type="RefSeq" id="WP_066390905.1">
    <property type="nucleotide sequence ID" value="NZ_CP015378.1"/>
</dbReference>
<sequence>MKDKNEKRIDEETSDGMNELVEIINAKGDTGELKEIVESYDNKKEHSPLCNDDFFYADLRAIAEDGAKED</sequence>
<dbReference type="STRING" id="1221500.ABE65_001750"/>
<proteinExistence type="predicted"/>
<dbReference type="Proteomes" id="UP000076623">
    <property type="component" value="Chromosome"/>
</dbReference>
<dbReference type="AlphaFoldDB" id="A0A160IK49"/>
<gene>
    <name evidence="1" type="ORF">ABE65_001750</name>
</gene>
<reference evidence="1 2" key="1">
    <citation type="submission" date="2016-04" db="EMBL/GenBank/DDBJ databases">
        <title>Complete genome sequence of Fictibacillus phosphorivorans G25-29, a strain toxic to nematodes.</title>
        <authorList>
            <person name="Zheng Z."/>
        </authorList>
    </citation>
    <scope>NUCLEOTIDE SEQUENCE [LARGE SCALE GENOMIC DNA]</scope>
    <source>
        <strain evidence="1 2">G25-29</strain>
    </source>
</reference>
<keyword evidence="2" id="KW-1185">Reference proteome</keyword>
<organism evidence="1 2">
    <name type="scientific">Fictibacillus phosphorivorans</name>
    <dbReference type="NCBI Taxonomy" id="1221500"/>
    <lineage>
        <taxon>Bacteria</taxon>
        <taxon>Bacillati</taxon>
        <taxon>Bacillota</taxon>
        <taxon>Bacilli</taxon>
        <taxon>Bacillales</taxon>
        <taxon>Fictibacillaceae</taxon>
        <taxon>Fictibacillus</taxon>
    </lineage>
</organism>
<protein>
    <submittedName>
        <fullName evidence="1">Uncharacterized protein</fullName>
    </submittedName>
</protein>
<evidence type="ECO:0000313" key="1">
    <source>
        <dbReference type="EMBL" id="ANC75632.1"/>
    </source>
</evidence>
<evidence type="ECO:0000313" key="2">
    <source>
        <dbReference type="Proteomes" id="UP000076623"/>
    </source>
</evidence>